<dbReference type="Proteomes" id="UP000629371">
    <property type="component" value="Unassembled WGS sequence"/>
</dbReference>
<evidence type="ECO:0000259" key="3">
    <source>
        <dbReference type="Pfam" id="PF13193"/>
    </source>
</evidence>
<dbReference type="InterPro" id="IPR000873">
    <property type="entry name" value="AMP-dep_synth/lig_dom"/>
</dbReference>
<dbReference type="InterPro" id="IPR045851">
    <property type="entry name" value="AMP-bd_C_sf"/>
</dbReference>
<dbReference type="PANTHER" id="PTHR45527">
    <property type="entry name" value="NONRIBOSOMAL PEPTIDE SYNTHETASE"/>
    <property type="match status" value="1"/>
</dbReference>
<dbReference type="PROSITE" id="PS00455">
    <property type="entry name" value="AMP_BINDING"/>
    <property type="match status" value="1"/>
</dbReference>
<evidence type="ECO:0000259" key="2">
    <source>
        <dbReference type="Pfam" id="PF00501"/>
    </source>
</evidence>
<evidence type="ECO:0000313" key="4">
    <source>
        <dbReference type="EMBL" id="MBL1089861.1"/>
    </source>
</evidence>
<evidence type="ECO:0000313" key="5">
    <source>
        <dbReference type="Proteomes" id="UP000629371"/>
    </source>
</evidence>
<proteinExistence type="predicted"/>
<feature type="compositionally biased region" description="Low complexity" evidence="1">
    <location>
        <begin position="9"/>
        <end position="19"/>
    </location>
</feature>
<feature type="compositionally biased region" description="Basic residues" evidence="1">
    <location>
        <begin position="43"/>
        <end position="80"/>
    </location>
</feature>
<comment type="caution">
    <text evidence="4">The sequence shown here is derived from an EMBL/GenBank/DDBJ whole genome shotgun (WGS) entry which is preliminary data.</text>
</comment>
<dbReference type="InterPro" id="IPR020845">
    <property type="entry name" value="AMP-binding_CS"/>
</dbReference>
<dbReference type="SUPFAM" id="SSF56801">
    <property type="entry name" value="Acetyl-CoA synthetase-like"/>
    <property type="match status" value="1"/>
</dbReference>
<reference evidence="4 5" key="1">
    <citation type="submission" date="2021-01" db="EMBL/GenBank/DDBJ databases">
        <title>WGS of actinomycetes isolated from Thailand.</title>
        <authorList>
            <person name="Thawai C."/>
        </authorList>
    </citation>
    <scope>NUCLEOTIDE SEQUENCE [LARGE SCALE GENOMIC DNA]</scope>
    <source>
        <strain evidence="4 5">CH9-7</strain>
    </source>
</reference>
<dbReference type="PANTHER" id="PTHR45527:SF1">
    <property type="entry name" value="FATTY ACID SYNTHASE"/>
    <property type="match status" value="1"/>
</dbReference>
<feature type="domain" description="AMP-dependent synthetase/ligase" evidence="2">
    <location>
        <begin position="205"/>
        <end position="548"/>
    </location>
</feature>
<evidence type="ECO:0000256" key="1">
    <source>
        <dbReference type="SAM" id="MobiDB-lite"/>
    </source>
</evidence>
<dbReference type="Gene3D" id="3.30.300.30">
    <property type="match status" value="1"/>
</dbReference>
<dbReference type="InterPro" id="IPR025110">
    <property type="entry name" value="AMP-bd_C"/>
</dbReference>
<name>A0ABS1MPY9_9ACTN</name>
<organism evidence="4 5">
    <name type="scientific">Streptomyces siderophoricus</name>
    <dbReference type="NCBI Taxonomy" id="2802281"/>
    <lineage>
        <taxon>Bacteria</taxon>
        <taxon>Bacillati</taxon>
        <taxon>Actinomycetota</taxon>
        <taxon>Actinomycetes</taxon>
        <taxon>Kitasatosporales</taxon>
        <taxon>Streptomycetaceae</taxon>
        <taxon>Streptomyces</taxon>
    </lineage>
</organism>
<dbReference type="InterPro" id="IPR042099">
    <property type="entry name" value="ANL_N_sf"/>
</dbReference>
<protein>
    <submittedName>
        <fullName evidence="4">AMP-binding protein</fullName>
    </submittedName>
</protein>
<dbReference type="EMBL" id="JAERRI010000005">
    <property type="protein sequence ID" value="MBL1089861.1"/>
    <property type="molecule type" value="Genomic_DNA"/>
</dbReference>
<feature type="region of interest" description="Disordered" evidence="1">
    <location>
        <begin position="1"/>
        <end position="128"/>
    </location>
</feature>
<feature type="compositionally biased region" description="Basic residues" evidence="1">
    <location>
        <begin position="20"/>
        <end position="30"/>
    </location>
</feature>
<accession>A0ABS1MPY9</accession>
<dbReference type="Pfam" id="PF13193">
    <property type="entry name" value="AMP-binding_C"/>
    <property type="match status" value="1"/>
</dbReference>
<dbReference type="Pfam" id="PF00501">
    <property type="entry name" value="AMP-binding"/>
    <property type="match status" value="1"/>
</dbReference>
<sequence length="711" mass="76372">MAGPRIPRRPWAVAAAAGRRSARPGRRRDRPRPARQAVAARTPRPRHQRVPQPGHARRRGGAGARRRRGRPVPGPRRPRLLRPAAARYARRTAHRTAAGRRRRGGRLGVDRPGSLRQGRRTGARRAALDHRRPARRLLGPLARLPLAEPARPLQHPAELRVRPDRRRAGPAHGQARHPVPNLPPHPLERRTVSIPAARHTLLDWFAATAAAHPDRPALETGDTTLTYARLAARADALAAALLDRLGGTPPRRVGLLAGRTAVAYAGYLAVLRLGATVVPLGPAFPAGRNARIVRAARLDAVLSDGTAARPTPPDVPLVTRTDAELPQLPAAPLPALPAARPDDLAYLLFTSGSTGVPKGVPIRHRNVCAYLTHAVPRAAAGPGARCSQTFDLTFDPSVHDMFTTWGSGATLVVPSRDDLLAPVRFVARHALTHWNSVPSVISLAQRFRALKPDSMPTLRHSMFCGEPLTLQQAAAWHRAAPHSRLENAYGPTELTVTCTAYRLPADPADWPSPANGTVPIGTLYPGLQRRDHHGELCVRGAQRFPGYLDPADNTGRFLAPDGSPHDPATPLTDDHWYRTGDRVTPLDASPAPADDDHRPLVHLGRGDQQVQVHGYRVELGEVEAVLRALPGVRDAAVLPRTTPGGIELTAAYTGTAGTAADTLRAALRGRLPAYMVPATLTALDALPLNANGKTDRAALDALLPGAPDPTP</sequence>
<gene>
    <name evidence="4" type="ORF">JK360_10690</name>
</gene>
<feature type="region of interest" description="Disordered" evidence="1">
    <location>
        <begin position="148"/>
        <end position="186"/>
    </location>
</feature>
<feature type="compositionally biased region" description="Basic residues" evidence="1">
    <location>
        <begin position="88"/>
        <end position="105"/>
    </location>
</feature>
<dbReference type="Gene3D" id="3.40.50.12780">
    <property type="entry name" value="N-terminal domain of ligase-like"/>
    <property type="match status" value="1"/>
</dbReference>
<feature type="domain" description="AMP-binding enzyme C-terminal" evidence="3">
    <location>
        <begin position="621"/>
        <end position="693"/>
    </location>
</feature>
<keyword evidence="5" id="KW-1185">Reference proteome</keyword>